<dbReference type="PATRIC" id="fig|1544413.3.peg.2016"/>
<dbReference type="Proteomes" id="UP000050488">
    <property type="component" value="Unassembled WGS sequence"/>
</dbReference>
<keyword evidence="2" id="KW-1185">Reference proteome</keyword>
<name>A0A0N8VZT0_9CORY</name>
<organism evidence="1 2">
    <name type="scientific">Corynebacterium lowii</name>
    <dbReference type="NCBI Taxonomy" id="1544413"/>
    <lineage>
        <taxon>Bacteria</taxon>
        <taxon>Bacillati</taxon>
        <taxon>Actinomycetota</taxon>
        <taxon>Actinomycetes</taxon>
        <taxon>Mycobacteriales</taxon>
        <taxon>Corynebacteriaceae</taxon>
        <taxon>Corynebacterium</taxon>
    </lineage>
</organism>
<sequence length="88" mass="9651">MDSKPHGYSDADVELALLRQGLNTCAKFVSDLNKHRSDLASLDSHHGNPDASARHADKIGQAVAFALADVERRLVRIEKRLSIAESEN</sequence>
<reference evidence="1 2" key="1">
    <citation type="submission" date="2015-10" db="EMBL/GenBank/DDBJ databases">
        <title>Corynebacteirum lowii and Corynebacterium oculi species nova, derived from human clinical disease and and emended description of Corynebacterium mastiditis.</title>
        <authorList>
            <person name="Bernard K."/>
            <person name="Pacheco A.L."/>
            <person name="Mcdougall C."/>
            <person name="Burtx T."/>
            <person name="Weibe D."/>
            <person name="Tyler S."/>
            <person name="Olson A.B."/>
            <person name="Cnockaert M."/>
            <person name="Eguchi H."/>
            <person name="Kuwahara T."/>
            <person name="Nakayama-Imaohji H."/>
            <person name="Boudewijins M."/>
            <person name="Van Hoecke F."/>
            <person name="Bernier A.-M."/>
            <person name="Vandamme P."/>
        </authorList>
    </citation>
    <scope>NUCLEOTIDE SEQUENCE [LARGE SCALE GENOMIC DNA]</scope>
    <source>
        <strain evidence="1 2">NML 130206</strain>
    </source>
</reference>
<dbReference type="AlphaFoldDB" id="A0A0N8VZT0"/>
<proteinExistence type="predicted"/>
<accession>A0A0N8VZT0</accession>
<dbReference type="RefSeq" id="WP_055178707.1">
    <property type="nucleotide sequence ID" value="NZ_JAUSQY010000001.1"/>
</dbReference>
<protein>
    <submittedName>
        <fullName evidence="1">Uncharacterized protein</fullName>
    </submittedName>
</protein>
<comment type="caution">
    <text evidence="1">The sequence shown here is derived from an EMBL/GenBank/DDBJ whole genome shotgun (WGS) entry which is preliminary data.</text>
</comment>
<evidence type="ECO:0000313" key="1">
    <source>
        <dbReference type="EMBL" id="KQB84754.1"/>
    </source>
</evidence>
<dbReference type="EMBL" id="LKEV01000007">
    <property type="protein sequence ID" value="KQB84754.1"/>
    <property type="molecule type" value="Genomic_DNA"/>
</dbReference>
<evidence type="ECO:0000313" key="2">
    <source>
        <dbReference type="Proteomes" id="UP000050488"/>
    </source>
</evidence>
<gene>
    <name evidence="1" type="ORF">Clow_02012</name>
</gene>